<feature type="transmembrane region" description="Helical" evidence="1">
    <location>
        <begin position="119"/>
        <end position="137"/>
    </location>
</feature>
<evidence type="ECO:0000313" key="2">
    <source>
        <dbReference type="EMBL" id="RIY31389.1"/>
    </source>
</evidence>
<sequence length="230" mass="26444">MIKQTLKKILENNIVKTCFGIVGACGLYFSIYLPVTQLAWFNDPDKPLRPFIYGGVLVTIYIGIAIYQVSQFRNSLGTKGGVVLFGYGDLFLTVFVLFFSAIVYYLLLAIFDIKEYEEAIFSVLAPVNLLLFFWLCYRNAKYNSIWFQPFAIFARFFALFLTIFAIIAFTSSRDIKDLIRAGILIYVSARLVGTLTVTHEEIAYLKELRTVNEDMDYFDQMSQKPKNFFA</sequence>
<feature type="transmembrane region" description="Helical" evidence="1">
    <location>
        <begin position="149"/>
        <end position="169"/>
    </location>
</feature>
<proteinExistence type="predicted"/>
<feature type="transmembrane region" description="Helical" evidence="1">
    <location>
        <begin position="12"/>
        <end position="31"/>
    </location>
</feature>
<keyword evidence="1" id="KW-0472">Membrane</keyword>
<keyword evidence="1" id="KW-0812">Transmembrane</keyword>
<name>A0A3A1Y258_9GAMM</name>
<dbReference type="Proteomes" id="UP000266258">
    <property type="component" value="Unassembled WGS sequence"/>
</dbReference>
<organism evidence="2 3">
    <name type="scientific">Psittacicella melopsittaci</name>
    <dbReference type="NCBI Taxonomy" id="2028576"/>
    <lineage>
        <taxon>Bacteria</taxon>
        <taxon>Pseudomonadati</taxon>
        <taxon>Pseudomonadota</taxon>
        <taxon>Gammaproteobacteria</taxon>
        <taxon>Pasteurellales</taxon>
        <taxon>Psittacicellaceae</taxon>
        <taxon>Psittacicella</taxon>
    </lineage>
</organism>
<protein>
    <submittedName>
        <fullName evidence="2">Uncharacterized protein</fullName>
    </submittedName>
</protein>
<evidence type="ECO:0000313" key="3">
    <source>
        <dbReference type="Proteomes" id="UP000266258"/>
    </source>
</evidence>
<dbReference type="EMBL" id="NRJH01000070">
    <property type="protein sequence ID" value="RIY31389.1"/>
    <property type="molecule type" value="Genomic_DNA"/>
</dbReference>
<gene>
    <name evidence="2" type="ORF">CJP74_07510</name>
</gene>
<evidence type="ECO:0000256" key="1">
    <source>
        <dbReference type="SAM" id="Phobius"/>
    </source>
</evidence>
<dbReference type="RefSeq" id="WP_119497865.1">
    <property type="nucleotide sequence ID" value="NZ_NRJH01000070.1"/>
</dbReference>
<keyword evidence="3" id="KW-1185">Reference proteome</keyword>
<dbReference type="AlphaFoldDB" id="A0A3A1Y258"/>
<comment type="caution">
    <text evidence="2">The sequence shown here is derived from an EMBL/GenBank/DDBJ whole genome shotgun (WGS) entry which is preliminary data.</text>
</comment>
<feature type="transmembrane region" description="Helical" evidence="1">
    <location>
        <begin position="51"/>
        <end position="70"/>
    </location>
</feature>
<feature type="transmembrane region" description="Helical" evidence="1">
    <location>
        <begin position="82"/>
        <end position="107"/>
    </location>
</feature>
<keyword evidence="1" id="KW-1133">Transmembrane helix</keyword>
<accession>A0A3A1Y258</accession>
<reference evidence="2 3" key="1">
    <citation type="submission" date="2017-08" db="EMBL/GenBank/DDBJ databases">
        <title>Reclassification of Bisgaard taxon 37 and 44.</title>
        <authorList>
            <person name="Christensen H."/>
        </authorList>
    </citation>
    <scope>NUCLEOTIDE SEQUENCE [LARGE SCALE GENOMIC DNA]</scope>
    <source>
        <strain evidence="2 3">B96_4</strain>
    </source>
</reference>